<evidence type="ECO:0000256" key="4">
    <source>
        <dbReference type="ARBA" id="ARBA00022692"/>
    </source>
</evidence>
<evidence type="ECO:0000256" key="5">
    <source>
        <dbReference type="ARBA" id="ARBA00022737"/>
    </source>
</evidence>
<keyword evidence="9" id="KW-0458">Lysosome</keyword>
<protein>
    <recommendedName>
        <fullName evidence="15">Cystinosin</fullName>
    </recommendedName>
</protein>
<comment type="similarity">
    <text evidence="2">Belongs to the cystinosin family.</text>
</comment>
<keyword evidence="14" id="KW-1185">Reference proteome</keyword>
<evidence type="ECO:0000256" key="12">
    <source>
        <dbReference type="SAM" id="SignalP"/>
    </source>
</evidence>
<keyword evidence="4 11" id="KW-0812">Transmembrane</keyword>
<organism evidence="13 14">
    <name type="scientific">Aquatica leii</name>
    <dbReference type="NCBI Taxonomy" id="1421715"/>
    <lineage>
        <taxon>Eukaryota</taxon>
        <taxon>Metazoa</taxon>
        <taxon>Ecdysozoa</taxon>
        <taxon>Arthropoda</taxon>
        <taxon>Hexapoda</taxon>
        <taxon>Insecta</taxon>
        <taxon>Pterygota</taxon>
        <taxon>Neoptera</taxon>
        <taxon>Endopterygota</taxon>
        <taxon>Coleoptera</taxon>
        <taxon>Polyphaga</taxon>
        <taxon>Elateriformia</taxon>
        <taxon>Elateroidea</taxon>
        <taxon>Lampyridae</taxon>
        <taxon>Luciolinae</taxon>
        <taxon>Aquatica</taxon>
    </lineage>
</organism>
<dbReference type="GO" id="GO:0015293">
    <property type="term" value="F:symporter activity"/>
    <property type="evidence" value="ECO:0007669"/>
    <property type="project" value="UniProtKB-KW"/>
</dbReference>
<dbReference type="EMBL" id="JARPUR010000005">
    <property type="protein sequence ID" value="KAK4875728.1"/>
    <property type="molecule type" value="Genomic_DNA"/>
</dbReference>
<sequence>MFAMFSWDTWKIFLVVYSVLQLSKCDITISTHQLFIKLYETETFNITVTDFNKSNIEVKFHNQYDDIVKTDPDIIYLDSGDQAFEINITAMGAGHSLLTAQATQDVNVNDIYLTATIYKSKAIEVLSITFGWIYFLAWSLSFYPQIITNFKRKSVIGLDFDYMALNLVGYLSYTIFTLGLYYIPPVIEDYFNRYPRGLIPVTFNDNAFNIHGLAAIIFTIIQCVIYERGNQKISLVASIILGVIGFLYGVTIFLVIFQCIYWLDFLYFCSYVKLLITLLKYVPQAVLNYRRKSTEGWSIGGVFLDLAGGVFSILQMILDAHNYDDWVAIFGNASKFGLGLFSVLFQFIFVAQHYILYKPKNKDVY</sequence>
<evidence type="ECO:0000256" key="2">
    <source>
        <dbReference type="ARBA" id="ARBA00006855"/>
    </source>
</evidence>
<reference evidence="14" key="1">
    <citation type="submission" date="2023-01" db="EMBL/GenBank/DDBJ databases">
        <title>Key to firefly adult light organ development and bioluminescence: homeobox transcription factors regulate luciferase expression and transportation to peroxisome.</title>
        <authorList>
            <person name="Fu X."/>
        </authorList>
    </citation>
    <scope>NUCLEOTIDE SEQUENCE [LARGE SCALE GENOMIC DNA]</scope>
</reference>
<comment type="subcellular location">
    <subcellularLocation>
        <location evidence="1">Lysosome membrane</location>
        <topology evidence="1">Multi-pass membrane protein</topology>
    </subcellularLocation>
</comment>
<keyword evidence="8 11" id="KW-0472">Membrane</keyword>
<dbReference type="AlphaFoldDB" id="A0AAN7SMB9"/>
<comment type="catalytic activity">
    <reaction evidence="10">
        <text>L-cystine(out) + H(+)(out) = L-cystine(in) + H(+)(in)</text>
        <dbReference type="Rhea" id="RHEA:66172"/>
        <dbReference type="ChEBI" id="CHEBI:15378"/>
        <dbReference type="ChEBI" id="CHEBI:35491"/>
    </reaction>
    <physiologicalReaction direction="left-to-right" evidence="10">
        <dbReference type="Rhea" id="RHEA:66173"/>
    </physiologicalReaction>
</comment>
<evidence type="ECO:0000256" key="8">
    <source>
        <dbReference type="ARBA" id="ARBA00023136"/>
    </source>
</evidence>
<evidence type="ECO:0000256" key="3">
    <source>
        <dbReference type="ARBA" id="ARBA00022448"/>
    </source>
</evidence>
<keyword evidence="12" id="KW-0732">Signal</keyword>
<evidence type="ECO:0000256" key="11">
    <source>
        <dbReference type="SAM" id="Phobius"/>
    </source>
</evidence>
<keyword evidence="6" id="KW-0769">Symport</keyword>
<feature type="transmembrane region" description="Helical" evidence="11">
    <location>
        <begin position="125"/>
        <end position="143"/>
    </location>
</feature>
<dbReference type="PANTHER" id="PTHR13131">
    <property type="entry name" value="CYSTINOSIN"/>
    <property type="match status" value="1"/>
</dbReference>
<evidence type="ECO:0000256" key="6">
    <source>
        <dbReference type="ARBA" id="ARBA00022847"/>
    </source>
</evidence>
<dbReference type="InterPro" id="IPR006603">
    <property type="entry name" value="PQ-loop_rpt"/>
</dbReference>
<dbReference type="PANTHER" id="PTHR13131:SF5">
    <property type="entry name" value="CYSTINOSIN"/>
    <property type="match status" value="1"/>
</dbReference>
<feature type="transmembrane region" description="Helical" evidence="11">
    <location>
        <begin position="299"/>
        <end position="318"/>
    </location>
</feature>
<dbReference type="FunFam" id="1.20.1280.290:FF:000016">
    <property type="entry name" value="Cystinosin homolog"/>
    <property type="match status" value="1"/>
</dbReference>
<evidence type="ECO:0000256" key="10">
    <source>
        <dbReference type="ARBA" id="ARBA00048473"/>
    </source>
</evidence>
<evidence type="ECO:0008006" key="15">
    <source>
        <dbReference type="Google" id="ProtNLM"/>
    </source>
</evidence>
<dbReference type="GO" id="GO:0015184">
    <property type="term" value="F:L-cystine transmembrane transporter activity"/>
    <property type="evidence" value="ECO:0007669"/>
    <property type="project" value="TreeGrafter"/>
</dbReference>
<keyword evidence="5" id="KW-0677">Repeat</keyword>
<accession>A0AAN7SMB9</accession>
<feature type="signal peptide" evidence="12">
    <location>
        <begin position="1"/>
        <end position="25"/>
    </location>
</feature>
<evidence type="ECO:0000313" key="13">
    <source>
        <dbReference type="EMBL" id="KAK4875728.1"/>
    </source>
</evidence>
<feature type="transmembrane region" description="Helical" evidence="11">
    <location>
        <begin position="233"/>
        <end position="254"/>
    </location>
</feature>
<comment type="caution">
    <text evidence="13">The sequence shown here is derived from an EMBL/GenBank/DDBJ whole genome shotgun (WGS) entry which is preliminary data.</text>
</comment>
<evidence type="ECO:0000256" key="1">
    <source>
        <dbReference type="ARBA" id="ARBA00004155"/>
    </source>
</evidence>
<evidence type="ECO:0000313" key="14">
    <source>
        <dbReference type="Proteomes" id="UP001353858"/>
    </source>
</evidence>
<name>A0AAN7SMB9_9COLE</name>
<dbReference type="GO" id="GO:0005765">
    <property type="term" value="C:lysosomal membrane"/>
    <property type="evidence" value="ECO:0007669"/>
    <property type="project" value="UniProtKB-SubCell"/>
</dbReference>
<feature type="chain" id="PRO_5042880105" description="Cystinosin" evidence="12">
    <location>
        <begin position="26"/>
        <end position="365"/>
    </location>
</feature>
<evidence type="ECO:0000256" key="9">
    <source>
        <dbReference type="ARBA" id="ARBA00023228"/>
    </source>
</evidence>
<feature type="transmembrane region" description="Helical" evidence="11">
    <location>
        <begin position="260"/>
        <end position="279"/>
    </location>
</feature>
<dbReference type="SMART" id="SM00679">
    <property type="entry name" value="CTNS"/>
    <property type="match status" value="2"/>
</dbReference>
<feature type="transmembrane region" description="Helical" evidence="11">
    <location>
        <begin position="338"/>
        <end position="357"/>
    </location>
</feature>
<keyword evidence="3" id="KW-0813">Transport</keyword>
<evidence type="ECO:0000256" key="7">
    <source>
        <dbReference type="ARBA" id="ARBA00022989"/>
    </source>
</evidence>
<proteinExistence type="inferred from homology"/>
<dbReference type="Proteomes" id="UP001353858">
    <property type="component" value="Unassembled WGS sequence"/>
</dbReference>
<dbReference type="Gene3D" id="1.20.1280.290">
    <property type="match status" value="2"/>
</dbReference>
<feature type="transmembrane region" description="Helical" evidence="11">
    <location>
        <begin position="164"/>
        <end position="187"/>
    </location>
</feature>
<gene>
    <name evidence="13" type="ORF">RN001_012150</name>
</gene>
<dbReference type="NCBIfam" id="TIGR00951">
    <property type="entry name" value="2A43"/>
    <property type="match status" value="1"/>
</dbReference>
<dbReference type="Pfam" id="PF04193">
    <property type="entry name" value="PQ-loop"/>
    <property type="match status" value="2"/>
</dbReference>
<feature type="transmembrane region" description="Helical" evidence="11">
    <location>
        <begin position="207"/>
        <end position="226"/>
    </location>
</feature>
<dbReference type="InterPro" id="IPR005282">
    <property type="entry name" value="LC_transporter"/>
</dbReference>
<keyword evidence="7 11" id="KW-1133">Transmembrane helix</keyword>